<accession>A0A915JHD0</accession>
<name>A0A915JHD0_ROMCU</name>
<protein>
    <submittedName>
        <fullName evidence="2">Uncharacterized protein</fullName>
    </submittedName>
</protein>
<sequence length="81" mass="9844">MGILTTRNFKKNSQDSTILTYWANIKYGLSWEDQDYKRTLNLWSYEKFIGEDSNMISPPRRKVSWKKYCQKNKQMNKKIKE</sequence>
<evidence type="ECO:0000313" key="1">
    <source>
        <dbReference type="Proteomes" id="UP000887565"/>
    </source>
</evidence>
<reference evidence="2" key="1">
    <citation type="submission" date="2022-11" db="UniProtKB">
        <authorList>
            <consortium name="WormBaseParasite"/>
        </authorList>
    </citation>
    <scope>IDENTIFICATION</scope>
</reference>
<evidence type="ECO:0000313" key="2">
    <source>
        <dbReference type="WBParaSite" id="nRc.2.0.1.t25522-RA"/>
    </source>
</evidence>
<dbReference type="WBParaSite" id="nRc.2.0.1.t25522-RA">
    <property type="protein sequence ID" value="nRc.2.0.1.t25522-RA"/>
    <property type="gene ID" value="nRc.2.0.1.g25522"/>
</dbReference>
<keyword evidence="1" id="KW-1185">Reference proteome</keyword>
<dbReference type="AlphaFoldDB" id="A0A915JHD0"/>
<organism evidence="1 2">
    <name type="scientific">Romanomermis culicivorax</name>
    <name type="common">Nematode worm</name>
    <dbReference type="NCBI Taxonomy" id="13658"/>
    <lineage>
        <taxon>Eukaryota</taxon>
        <taxon>Metazoa</taxon>
        <taxon>Ecdysozoa</taxon>
        <taxon>Nematoda</taxon>
        <taxon>Enoplea</taxon>
        <taxon>Dorylaimia</taxon>
        <taxon>Mermithida</taxon>
        <taxon>Mermithoidea</taxon>
        <taxon>Mermithidae</taxon>
        <taxon>Romanomermis</taxon>
    </lineage>
</organism>
<proteinExistence type="predicted"/>
<dbReference type="Proteomes" id="UP000887565">
    <property type="component" value="Unplaced"/>
</dbReference>